<evidence type="ECO:0000313" key="1">
    <source>
        <dbReference type="EMBL" id="NYF90395.1"/>
    </source>
</evidence>
<dbReference type="AlphaFoldDB" id="A0A852VJT6"/>
<protein>
    <submittedName>
        <fullName evidence="1">Uncharacterized protein</fullName>
    </submittedName>
</protein>
<accession>A0A852VJT6</accession>
<proteinExistence type="predicted"/>
<sequence>MHGLQREITAKHVSIKNGEIAQKGGRSRRAKENWVAVLALTFPDLTPLSNGQENVLLH</sequence>
<gene>
    <name evidence="1" type="ORF">HDF08_002462</name>
</gene>
<evidence type="ECO:0000313" key="2">
    <source>
        <dbReference type="Proteomes" id="UP000564385"/>
    </source>
</evidence>
<organism evidence="1 2">
    <name type="scientific">Tunturiibacter lichenicola</name>
    <dbReference type="NCBI Taxonomy" id="2051959"/>
    <lineage>
        <taxon>Bacteria</taxon>
        <taxon>Pseudomonadati</taxon>
        <taxon>Acidobacteriota</taxon>
        <taxon>Terriglobia</taxon>
        <taxon>Terriglobales</taxon>
        <taxon>Acidobacteriaceae</taxon>
        <taxon>Tunturiibacter</taxon>
    </lineage>
</organism>
<name>A0A852VJT6_9BACT</name>
<reference evidence="1 2" key="1">
    <citation type="submission" date="2020-07" db="EMBL/GenBank/DDBJ databases">
        <title>Genomic Encyclopedia of Type Strains, Phase IV (KMG-V): Genome sequencing to study the core and pangenomes of soil and plant-associated prokaryotes.</title>
        <authorList>
            <person name="Whitman W."/>
        </authorList>
    </citation>
    <scope>NUCLEOTIDE SEQUENCE [LARGE SCALE GENOMIC DNA]</scope>
    <source>
        <strain evidence="1 2">M8UP22</strain>
    </source>
</reference>
<comment type="caution">
    <text evidence="1">The sequence shown here is derived from an EMBL/GenBank/DDBJ whole genome shotgun (WGS) entry which is preliminary data.</text>
</comment>
<dbReference type="Proteomes" id="UP000564385">
    <property type="component" value="Unassembled WGS sequence"/>
</dbReference>
<dbReference type="EMBL" id="JACCCU010000001">
    <property type="protein sequence ID" value="NYF90395.1"/>
    <property type="molecule type" value="Genomic_DNA"/>
</dbReference>